<keyword evidence="2" id="KW-1185">Reference proteome</keyword>
<dbReference type="Proteomes" id="UP000034350">
    <property type="component" value="Unassembled WGS sequence"/>
</dbReference>
<dbReference type="AlphaFoldDB" id="A0A0F9WMN4"/>
<dbReference type="RefSeq" id="XP_024330060.1">
    <property type="nucleotide sequence ID" value="XM_024476533.1"/>
</dbReference>
<protein>
    <submittedName>
        <fullName evidence="1">Uncharacterized protein</fullName>
    </submittedName>
</protein>
<proteinExistence type="predicted"/>
<sequence>MLAYQFICFLNHPNISVIFGPNATLNASYKPLTISHSPTVIFSFKK</sequence>
<comment type="caution">
    <text evidence="1">The sequence shown here is derived from an EMBL/GenBank/DDBJ whole genome shotgun (WGS) entry which is preliminary data.</text>
</comment>
<name>A0A0F9WMN4_9MICR</name>
<dbReference type="VEuPathDB" id="MicrosporidiaDB:AAJ76_8400010531"/>
<dbReference type="EMBL" id="JPQZ01000084">
    <property type="protein sequence ID" value="KKO74318.1"/>
    <property type="molecule type" value="Genomic_DNA"/>
</dbReference>
<accession>A0A0F9WMN4</accession>
<evidence type="ECO:0000313" key="1">
    <source>
        <dbReference type="EMBL" id="KKO74318.1"/>
    </source>
</evidence>
<dbReference type="GeneID" id="36321487"/>
<reference evidence="1 2" key="1">
    <citation type="journal article" date="2015" name="Environ. Microbiol.">
        <title>Genome analyses suggest the presence of polyploidy and recent human-driven expansions in eight global populations of the honeybee pathogen Nosema ceranae.</title>
        <authorList>
            <person name="Pelin A."/>
            <person name="Selman M."/>
            <person name="Aris-Brosou S."/>
            <person name="Farinelli L."/>
            <person name="Corradi N."/>
        </authorList>
    </citation>
    <scope>NUCLEOTIDE SEQUENCE [LARGE SCALE GENOMIC DNA]</scope>
    <source>
        <strain evidence="1 2">PA08 1199</strain>
    </source>
</reference>
<gene>
    <name evidence="1" type="ORF">AAJ76_8400010531</name>
</gene>
<organism evidence="1 2">
    <name type="scientific">Vairimorpha ceranae</name>
    <dbReference type="NCBI Taxonomy" id="40302"/>
    <lineage>
        <taxon>Eukaryota</taxon>
        <taxon>Fungi</taxon>
        <taxon>Fungi incertae sedis</taxon>
        <taxon>Microsporidia</taxon>
        <taxon>Nosematidae</taxon>
        <taxon>Vairimorpha</taxon>
    </lineage>
</organism>
<evidence type="ECO:0000313" key="2">
    <source>
        <dbReference type="Proteomes" id="UP000034350"/>
    </source>
</evidence>